<sequence>MVFLKLQPYRQISVVVRRNLKLVAKYFGSYKVLRRIGTVAYELELKVGFKIHLIFHVSQLKKKVGSGIFPSQDRPYCNDEGQILTEPIAILERRMVKKGNKETVEVLVQWANLSKEEAIWKDYAFITSHFPEFDR</sequence>
<protein>
    <submittedName>
        <fullName evidence="2">Uncharacterized protein LOC142169687</fullName>
    </submittedName>
</protein>
<dbReference type="Proteomes" id="UP000790787">
    <property type="component" value="Chromosome 15"/>
</dbReference>
<evidence type="ECO:0000313" key="2">
    <source>
        <dbReference type="RefSeq" id="XP_075087687.1"/>
    </source>
</evidence>
<accession>A0AC58SRT3</accession>
<proteinExistence type="predicted"/>
<reference evidence="2" key="2">
    <citation type="submission" date="2025-08" db="UniProtKB">
        <authorList>
            <consortium name="RefSeq"/>
        </authorList>
    </citation>
    <scope>IDENTIFICATION</scope>
    <source>
        <tissue evidence="2">Leaf</tissue>
    </source>
</reference>
<name>A0AC58SRT3_TOBAC</name>
<organism evidence="1 2">
    <name type="scientific">Nicotiana tabacum</name>
    <name type="common">Common tobacco</name>
    <dbReference type="NCBI Taxonomy" id="4097"/>
    <lineage>
        <taxon>Eukaryota</taxon>
        <taxon>Viridiplantae</taxon>
        <taxon>Streptophyta</taxon>
        <taxon>Embryophyta</taxon>
        <taxon>Tracheophyta</taxon>
        <taxon>Spermatophyta</taxon>
        <taxon>Magnoliopsida</taxon>
        <taxon>eudicotyledons</taxon>
        <taxon>Gunneridae</taxon>
        <taxon>Pentapetalae</taxon>
        <taxon>asterids</taxon>
        <taxon>lamiids</taxon>
        <taxon>Solanales</taxon>
        <taxon>Solanaceae</taxon>
        <taxon>Nicotianoideae</taxon>
        <taxon>Nicotianeae</taxon>
        <taxon>Nicotiana</taxon>
    </lineage>
</organism>
<reference evidence="1" key="1">
    <citation type="journal article" date="2014" name="Nat. Commun.">
        <title>The tobacco genome sequence and its comparison with those of tomato and potato.</title>
        <authorList>
            <person name="Sierro N."/>
            <person name="Battey J.N."/>
            <person name="Ouadi S."/>
            <person name="Bakaher N."/>
            <person name="Bovet L."/>
            <person name="Willig A."/>
            <person name="Goepfert S."/>
            <person name="Peitsch M.C."/>
            <person name="Ivanov N.V."/>
        </authorList>
    </citation>
    <scope>NUCLEOTIDE SEQUENCE [LARGE SCALE GENOMIC DNA]</scope>
</reference>
<keyword evidence="1" id="KW-1185">Reference proteome</keyword>
<gene>
    <name evidence="2" type="primary">LOC142169687</name>
</gene>
<dbReference type="RefSeq" id="XP_075087687.1">
    <property type="nucleotide sequence ID" value="XM_075231586.1"/>
</dbReference>
<evidence type="ECO:0000313" key="1">
    <source>
        <dbReference type="Proteomes" id="UP000790787"/>
    </source>
</evidence>